<reference evidence="4" key="1">
    <citation type="submission" date="2016-08" db="EMBL/GenBank/DDBJ databases">
        <authorList>
            <person name="Varghese N."/>
            <person name="Submissions Spin"/>
        </authorList>
    </citation>
    <scope>NUCLEOTIDE SEQUENCE [LARGE SCALE GENOMIC DNA]</scope>
    <source>
        <strain evidence="4">R-53094</strain>
    </source>
</reference>
<dbReference type="OrthoDB" id="2243914at2"/>
<feature type="compositionally biased region" description="Low complexity" evidence="1">
    <location>
        <begin position="42"/>
        <end position="65"/>
    </location>
</feature>
<gene>
    <name evidence="3" type="ORF">GA0061074_101357</name>
</gene>
<dbReference type="STRING" id="1505725.GA0061074_101357"/>
<evidence type="ECO:0000313" key="3">
    <source>
        <dbReference type="EMBL" id="SCB78481.1"/>
    </source>
</evidence>
<feature type="compositionally biased region" description="Polar residues" evidence="1">
    <location>
        <begin position="32"/>
        <end position="41"/>
    </location>
</feature>
<feature type="compositionally biased region" description="Low complexity" evidence="1">
    <location>
        <begin position="74"/>
        <end position="92"/>
    </location>
</feature>
<keyword evidence="2" id="KW-0812">Transmembrane</keyword>
<keyword evidence="2" id="KW-1133">Transmembrane helix</keyword>
<dbReference type="RefSeq" id="WP_092461386.1">
    <property type="nucleotide sequence ID" value="NZ_BJEE01000002.1"/>
</dbReference>
<organism evidence="3 4">
    <name type="scientific">Weissella bombi</name>
    <dbReference type="NCBI Taxonomy" id="1505725"/>
    <lineage>
        <taxon>Bacteria</taxon>
        <taxon>Bacillati</taxon>
        <taxon>Bacillota</taxon>
        <taxon>Bacilli</taxon>
        <taxon>Lactobacillales</taxon>
        <taxon>Lactobacillaceae</taxon>
        <taxon>Weissella</taxon>
    </lineage>
</organism>
<evidence type="ECO:0000256" key="1">
    <source>
        <dbReference type="SAM" id="MobiDB-lite"/>
    </source>
</evidence>
<proteinExistence type="predicted"/>
<evidence type="ECO:0000313" key="4">
    <source>
        <dbReference type="Proteomes" id="UP000199268"/>
    </source>
</evidence>
<protein>
    <submittedName>
        <fullName evidence="3">Uncharacterized protein</fullName>
    </submittedName>
</protein>
<accession>A0A1C3Z7Y2</accession>
<feature type="transmembrane region" description="Helical" evidence="2">
    <location>
        <begin position="7"/>
        <end position="24"/>
    </location>
</feature>
<keyword evidence="4" id="KW-1185">Reference proteome</keyword>
<dbReference type="Proteomes" id="UP000199268">
    <property type="component" value="Unassembled WGS sequence"/>
</dbReference>
<dbReference type="AlphaFoldDB" id="A0A1C3Z7Y2"/>
<keyword evidence="2" id="KW-0472">Membrane</keyword>
<sequence>MKNKKNIFWLIVLIVIIGGAIFGMQRTFLNDNQTKGEPQQISQKSSQKSTSKATSQSDKSDAATSLSGDKELTLDSTMSGSSSSDSDTSETGVDVQAARIKLYQAGIDSSGIDDATITEYWQQAQEKQVDFAEYVKSQMQ</sequence>
<dbReference type="EMBL" id="FMAO01000001">
    <property type="protein sequence ID" value="SCB78481.1"/>
    <property type="molecule type" value="Genomic_DNA"/>
</dbReference>
<name>A0A1C3Z7Y2_9LACO</name>
<evidence type="ECO:0000256" key="2">
    <source>
        <dbReference type="SAM" id="Phobius"/>
    </source>
</evidence>
<feature type="region of interest" description="Disordered" evidence="1">
    <location>
        <begin position="32"/>
        <end position="92"/>
    </location>
</feature>